<organism evidence="1 2">
    <name type="scientific">Lysinibacillus piscis</name>
    <dbReference type="NCBI Taxonomy" id="2518931"/>
    <lineage>
        <taxon>Bacteria</taxon>
        <taxon>Bacillati</taxon>
        <taxon>Bacillota</taxon>
        <taxon>Bacilli</taxon>
        <taxon>Bacillales</taxon>
        <taxon>Bacillaceae</taxon>
        <taxon>Lysinibacillus</taxon>
    </lineage>
</organism>
<dbReference type="EMBL" id="BRZA01000002">
    <property type="protein sequence ID" value="GLC88510.1"/>
    <property type="molecule type" value="Genomic_DNA"/>
</dbReference>
<dbReference type="RefSeq" id="WP_264988274.1">
    <property type="nucleotide sequence ID" value="NZ_BRZA01000002.1"/>
</dbReference>
<reference evidence="1" key="1">
    <citation type="submission" date="2022-08" db="EMBL/GenBank/DDBJ databases">
        <title>Draft genome sequence of Lysinibacillus sp. strain KH24.</title>
        <authorList>
            <person name="Kanbe H."/>
            <person name="Itoh H."/>
        </authorList>
    </citation>
    <scope>NUCLEOTIDE SEQUENCE</scope>
    <source>
        <strain evidence="1">KH24</strain>
    </source>
</reference>
<dbReference type="Proteomes" id="UP001065593">
    <property type="component" value="Unassembled WGS sequence"/>
</dbReference>
<gene>
    <name evidence="1" type="ORF">LYSBPC_16370</name>
</gene>
<keyword evidence="2" id="KW-1185">Reference proteome</keyword>
<name>A0ABQ5NJG5_9BACI</name>
<proteinExistence type="predicted"/>
<accession>A0ABQ5NJG5</accession>
<protein>
    <submittedName>
        <fullName evidence="1">Uncharacterized protein</fullName>
    </submittedName>
</protein>
<sequence length="80" mass="9726">MTEEEYREFQSRIANGEEFNFLYKEKEYWISHGQNGESFLSTSSGRHHYYQKFDDTEELFEEGTIEGIKLSDIYPELKWR</sequence>
<comment type="caution">
    <text evidence="1">The sequence shown here is derived from an EMBL/GenBank/DDBJ whole genome shotgun (WGS) entry which is preliminary data.</text>
</comment>
<evidence type="ECO:0000313" key="1">
    <source>
        <dbReference type="EMBL" id="GLC88510.1"/>
    </source>
</evidence>
<evidence type="ECO:0000313" key="2">
    <source>
        <dbReference type="Proteomes" id="UP001065593"/>
    </source>
</evidence>